<reference evidence="1" key="1">
    <citation type="submission" date="2018-08" db="EMBL/GenBank/DDBJ databases">
        <title>Identification of Burkholderia cepacia strains that express a Burkholderia pseudomallei-like capsular polysaccharide.</title>
        <authorList>
            <person name="Burtnick M.N."/>
            <person name="Vongsouvath M."/>
            <person name="Newton P."/>
            <person name="Wuthiekanun V."/>
            <person name="Limmathurotsakul D."/>
            <person name="Brett P.J."/>
            <person name="Chantratita N."/>
            <person name="Dance D.A."/>
        </authorList>
    </citation>
    <scope>NUCLEOTIDE SEQUENCE</scope>
    <source>
        <strain evidence="1">SBXCC001</strain>
    </source>
</reference>
<comment type="caution">
    <text evidence="1">The sequence shown here is derived from an EMBL/GenBank/DDBJ whole genome shotgun (WGS) entry which is preliminary data.</text>
</comment>
<proteinExistence type="predicted"/>
<evidence type="ECO:0000313" key="1">
    <source>
        <dbReference type="EMBL" id="MDW9251050.1"/>
    </source>
</evidence>
<accession>A0AAW9CJB2</accession>
<gene>
    <name evidence="1" type="ORF">C7S16_6628</name>
</gene>
<name>A0AAW9CJB2_BURTH</name>
<dbReference type="EMBL" id="QXCT01000001">
    <property type="protein sequence ID" value="MDW9251050.1"/>
    <property type="molecule type" value="Genomic_DNA"/>
</dbReference>
<organism evidence="1 2">
    <name type="scientific">Burkholderia thailandensis</name>
    <dbReference type="NCBI Taxonomy" id="57975"/>
    <lineage>
        <taxon>Bacteria</taxon>
        <taxon>Pseudomonadati</taxon>
        <taxon>Pseudomonadota</taxon>
        <taxon>Betaproteobacteria</taxon>
        <taxon>Burkholderiales</taxon>
        <taxon>Burkholderiaceae</taxon>
        <taxon>Burkholderia</taxon>
        <taxon>pseudomallei group</taxon>
    </lineage>
</organism>
<evidence type="ECO:0000313" key="2">
    <source>
        <dbReference type="Proteomes" id="UP001272137"/>
    </source>
</evidence>
<dbReference type="Proteomes" id="UP001272137">
    <property type="component" value="Unassembled WGS sequence"/>
</dbReference>
<protein>
    <submittedName>
        <fullName evidence="1">Uncharacterized protein</fullName>
    </submittedName>
</protein>
<dbReference type="AlphaFoldDB" id="A0AAW9CJB2"/>
<sequence>MAQHLESIYQIVTDHVRQTAAPADAAKSELAAEIDDLLHKISNGIAVSDGRIIAKLAALRSLL</sequence>